<evidence type="ECO:0000313" key="2">
    <source>
        <dbReference type="Proteomes" id="UP000184518"/>
    </source>
</evidence>
<sequence>MRSKFYILIAILTFCISYSQIKDTLDDCNGRFKDITMSNLKSVYDYRNLEHYKRKFIRTGRVLECAYDEFKRAREMSCQNAKLIEKKYPFILDEIKKTAKDHPNYLDLNMFWIEKKNDTKDDENFNLSAEDEKVFEKWKSQKNHSYFSAVIISSVIDDHNEYVQLTITFPKEVIKKTFKLSYKYDWSFKQL</sequence>
<proteinExistence type="predicted"/>
<dbReference type="EMBL" id="FQUT01000009">
    <property type="protein sequence ID" value="SHG03664.1"/>
    <property type="molecule type" value="Genomic_DNA"/>
</dbReference>
<name>A0A1M5GIV5_9FLAO</name>
<protein>
    <submittedName>
        <fullName evidence="1">Uncharacterized protein</fullName>
    </submittedName>
</protein>
<keyword evidence="2" id="KW-1185">Reference proteome</keyword>
<dbReference type="STRING" id="1416778.SAMN05443633_109149"/>
<reference evidence="2" key="1">
    <citation type="submission" date="2016-11" db="EMBL/GenBank/DDBJ databases">
        <authorList>
            <person name="Varghese N."/>
            <person name="Submissions S."/>
        </authorList>
    </citation>
    <scope>NUCLEOTIDE SEQUENCE [LARGE SCALE GENOMIC DNA]</scope>
    <source>
        <strain evidence="2">DSM 27619</strain>
    </source>
</reference>
<organism evidence="1 2">
    <name type="scientific">Chryseobacterium arachidis</name>
    <dbReference type="NCBI Taxonomy" id="1416778"/>
    <lineage>
        <taxon>Bacteria</taxon>
        <taxon>Pseudomonadati</taxon>
        <taxon>Bacteroidota</taxon>
        <taxon>Flavobacteriia</taxon>
        <taxon>Flavobacteriales</taxon>
        <taxon>Weeksellaceae</taxon>
        <taxon>Chryseobacterium group</taxon>
        <taxon>Chryseobacterium</taxon>
    </lineage>
</organism>
<dbReference type="Proteomes" id="UP000184518">
    <property type="component" value="Unassembled WGS sequence"/>
</dbReference>
<dbReference type="AlphaFoldDB" id="A0A1M5GIV5"/>
<gene>
    <name evidence="1" type="ORF">SAMN05443633_109149</name>
</gene>
<evidence type="ECO:0000313" key="1">
    <source>
        <dbReference type="EMBL" id="SHG03664.1"/>
    </source>
</evidence>
<accession>A0A1M5GIV5</accession>